<evidence type="ECO:0000313" key="2">
    <source>
        <dbReference type="Proteomes" id="UP000032067"/>
    </source>
</evidence>
<dbReference type="AlphaFoldDB" id="A0A0D0MJT7"/>
<evidence type="ECO:0000313" key="1">
    <source>
        <dbReference type="EMBL" id="KIQ31139.1"/>
    </source>
</evidence>
<dbReference type="RefSeq" id="WP_042579920.1">
    <property type="nucleotide sequence ID" value="NZ_JXQQ01000037.1"/>
</dbReference>
<dbReference type="OrthoDB" id="8856951at2"/>
<accession>A0A0D0MJT7</accession>
<organism evidence="1 2">
    <name type="scientific">Variovorax paradoxus</name>
    <dbReference type="NCBI Taxonomy" id="34073"/>
    <lineage>
        <taxon>Bacteria</taxon>
        <taxon>Pseudomonadati</taxon>
        <taxon>Pseudomonadota</taxon>
        <taxon>Betaproteobacteria</taxon>
        <taxon>Burkholderiales</taxon>
        <taxon>Comamonadaceae</taxon>
        <taxon>Variovorax</taxon>
    </lineage>
</organism>
<sequence>MLTILQKANILSKVGFDVPARPDDDLSTNAVTGSAVKPEGISQKAHDWAKAIETLYVAYVAARAAKSLRDSEEVRQNAMLQKLSSKAYA</sequence>
<name>A0A0D0MJT7_VARPD</name>
<reference evidence="1 2" key="1">
    <citation type="submission" date="2014-12" db="EMBL/GenBank/DDBJ databases">
        <title>16Stimator: statistical estimation of ribosomal gene copy numbers from draft genome assemblies.</title>
        <authorList>
            <person name="Perisin M.A."/>
            <person name="Vetter M."/>
            <person name="Gilbert J.A."/>
            <person name="Bergelson J."/>
        </authorList>
    </citation>
    <scope>NUCLEOTIDE SEQUENCE [LARGE SCALE GENOMIC DNA]</scope>
    <source>
        <strain evidence="1 2">MEDvA23</strain>
    </source>
</reference>
<dbReference type="Proteomes" id="UP000032067">
    <property type="component" value="Unassembled WGS sequence"/>
</dbReference>
<dbReference type="EMBL" id="JXQQ01000037">
    <property type="protein sequence ID" value="KIQ31139.1"/>
    <property type="molecule type" value="Genomic_DNA"/>
</dbReference>
<gene>
    <name evidence="1" type="ORF">RT97_16715</name>
</gene>
<proteinExistence type="predicted"/>
<protein>
    <submittedName>
        <fullName evidence="1">Uncharacterized protein</fullName>
    </submittedName>
</protein>
<comment type="caution">
    <text evidence="1">The sequence shown here is derived from an EMBL/GenBank/DDBJ whole genome shotgun (WGS) entry which is preliminary data.</text>
</comment>